<dbReference type="RefSeq" id="WP_188440627.1">
    <property type="nucleotide sequence ID" value="NZ_BMFD01000003.1"/>
</dbReference>
<protein>
    <submittedName>
        <fullName evidence="1">Uncharacterized protein</fullName>
    </submittedName>
</protein>
<keyword evidence="2" id="KW-1185">Reference proteome</keyword>
<evidence type="ECO:0000313" key="2">
    <source>
        <dbReference type="Proteomes" id="UP000635885"/>
    </source>
</evidence>
<gene>
    <name evidence="1" type="ORF">GCM10010993_11510</name>
</gene>
<sequence>MFDGADYPKSLDESVFDDWLEQGRNSKIPYAYLMIIWDELYAAYSPEYVEHRKDLQQYTRYGHGPDHHLLVAAYDLYSETRVI</sequence>
<reference evidence="2" key="1">
    <citation type="journal article" date="2019" name="Int. J. Syst. Evol. Microbiol.">
        <title>The Global Catalogue of Microorganisms (GCM) 10K type strain sequencing project: providing services to taxonomists for standard genome sequencing and annotation.</title>
        <authorList>
            <consortium name="The Broad Institute Genomics Platform"/>
            <consortium name="The Broad Institute Genome Sequencing Center for Infectious Disease"/>
            <person name="Wu L."/>
            <person name="Ma J."/>
        </authorList>
    </citation>
    <scope>NUCLEOTIDE SEQUENCE [LARGE SCALE GENOMIC DNA]</scope>
    <source>
        <strain evidence="2">CGMCC 1.12479</strain>
    </source>
</reference>
<organism evidence="1 2">
    <name type="scientific">Belliella aquatica</name>
    <dbReference type="NCBI Taxonomy" id="1323734"/>
    <lineage>
        <taxon>Bacteria</taxon>
        <taxon>Pseudomonadati</taxon>
        <taxon>Bacteroidota</taxon>
        <taxon>Cytophagia</taxon>
        <taxon>Cytophagales</taxon>
        <taxon>Cyclobacteriaceae</taxon>
        <taxon>Belliella</taxon>
    </lineage>
</organism>
<proteinExistence type="predicted"/>
<name>A0ABQ1M4P0_9BACT</name>
<accession>A0ABQ1M4P0</accession>
<dbReference type="Proteomes" id="UP000635885">
    <property type="component" value="Unassembled WGS sequence"/>
</dbReference>
<evidence type="ECO:0000313" key="1">
    <source>
        <dbReference type="EMBL" id="GGC34303.1"/>
    </source>
</evidence>
<dbReference type="EMBL" id="BMFD01000003">
    <property type="protein sequence ID" value="GGC34303.1"/>
    <property type="molecule type" value="Genomic_DNA"/>
</dbReference>
<comment type="caution">
    <text evidence="1">The sequence shown here is derived from an EMBL/GenBank/DDBJ whole genome shotgun (WGS) entry which is preliminary data.</text>
</comment>